<comment type="subcellular location">
    <subcellularLocation>
        <location evidence="1">Membrane</location>
        <topology evidence="1">Multi-pass membrane protein</topology>
    </subcellularLocation>
</comment>
<evidence type="ECO:0000256" key="1">
    <source>
        <dbReference type="ARBA" id="ARBA00004141"/>
    </source>
</evidence>
<reference evidence="8 9" key="1">
    <citation type="journal article" date="2009" name="Nature">
        <title>The Sorghum bicolor genome and the diversification of grasses.</title>
        <authorList>
            <person name="Paterson A.H."/>
            <person name="Bowers J.E."/>
            <person name="Bruggmann R."/>
            <person name="Dubchak I."/>
            <person name="Grimwood J."/>
            <person name="Gundlach H."/>
            <person name="Haberer G."/>
            <person name="Hellsten U."/>
            <person name="Mitros T."/>
            <person name="Poliakov A."/>
            <person name="Schmutz J."/>
            <person name="Spannagl M."/>
            <person name="Tang H."/>
            <person name="Wang X."/>
            <person name="Wicker T."/>
            <person name="Bharti A.K."/>
            <person name="Chapman J."/>
            <person name="Feltus F.A."/>
            <person name="Gowik U."/>
            <person name="Grigoriev I.V."/>
            <person name="Lyons E."/>
            <person name="Maher C.A."/>
            <person name="Martis M."/>
            <person name="Narechania A."/>
            <person name="Otillar R.P."/>
            <person name="Penning B.W."/>
            <person name="Salamov A.A."/>
            <person name="Wang Y."/>
            <person name="Zhang L."/>
            <person name="Carpita N.C."/>
            <person name="Freeling M."/>
            <person name="Gingle A.R."/>
            <person name="Hash C.T."/>
            <person name="Keller B."/>
            <person name="Klein P."/>
            <person name="Kresovich S."/>
            <person name="McCann M.C."/>
            <person name="Ming R."/>
            <person name="Peterson D.G."/>
            <person name="Mehboob-ur-Rahman"/>
            <person name="Ware D."/>
            <person name="Westhoff P."/>
            <person name="Mayer K.F."/>
            <person name="Messing J."/>
            <person name="Rokhsar D.S."/>
        </authorList>
    </citation>
    <scope>NUCLEOTIDE SEQUENCE [LARGE SCALE GENOMIC DNA]</scope>
    <source>
        <strain evidence="9">cv. BTx623</strain>
    </source>
</reference>
<dbReference type="Gramene" id="OQU92680">
    <property type="protein sequence ID" value="OQU92680"/>
    <property type="gene ID" value="SORBI_3001G388250"/>
</dbReference>
<dbReference type="InterPro" id="IPR023395">
    <property type="entry name" value="MCP_dom_sf"/>
</dbReference>
<keyword evidence="5 6" id="KW-0472">Membrane</keyword>
<gene>
    <name evidence="8" type="ORF">SORBI_3001G388250</name>
</gene>
<dbReference type="Proteomes" id="UP000000768">
    <property type="component" value="Chromosome 1"/>
</dbReference>
<dbReference type="Pfam" id="PF00153">
    <property type="entry name" value="Mito_carr"/>
    <property type="match status" value="2"/>
</dbReference>
<dbReference type="OMA" id="MQRTWEL"/>
<dbReference type="InParanoid" id="A0A1Z5S9R3"/>
<dbReference type="Gene3D" id="1.50.40.10">
    <property type="entry name" value="Mitochondrial carrier domain"/>
    <property type="match status" value="1"/>
</dbReference>
<reference evidence="8" key="2">
    <citation type="submission" date="2017-02" db="EMBL/GenBank/DDBJ databases">
        <title>WGS assembly of Sorghum bicolor.</title>
        <authorList>
            <person name="Paterson A."/>
            <person name="Mullet J."/>
            <person name="Bowers J."/>
            <person name="Bruggmann R."/>
            <person name="Dubchak I."/>
            <person name="Grimwood J."/>
            <person name="Gundlach H."/>
            <person name="Haberer G."/>
            <person name="Hellsten U."/>
            <person name="Mitros T."/>
            <person name="Poliakov A."/>
            <person name="Schmutz J."/>
            <person name="Spannagl M."/>
            <person name="Tang H."/>
            <person name="Wang X."/>
            <person name="Wicker T."/>
            <person name="Bharti A."/>
            <person name="Chapman J."/>
            <person name="Feltus F."/>
            <person name="Gowik U."/>
            <person name="Grigoriev I."/>
            <person name="Lyons E."/>
            <person name="Maher C."/>
            <person name="Martis M."/>
            <person name="Narechania A."/>
            <person name="Otillar R."/>
            <person name="Penning B."/>
            <person name="Salamov A."/>
            <person name="Wang Y."/>
            <person name="Zhang L."/>
            <person name="Carpita N."/>
            <person name="Freeling M."/>
            <person name="Gingle A."/>
            <person name="Hash C."/>
            <person name="Keller B."/>
            <person name="Klein P."/>
            <person name="Kresovich S."/>
            <person name="Mccann M."/>
            <person name="Ming R."/>
            <person name="Peterson D."/>
            <person name="Rahman M."/>
            <person name="Ware D."/>
            <person name="Westhoff P."/>
            <person name="Mayer K."/>
            <person name="Messing J."/>
            <person name="Sims D."/>
            <person name="Jenkins J."/>
            <person name="Shu S."/>
            <person name="Rokhsar D."/>
        </authorList>
    </citation>
    <scope>NUCLEOTIDE SEQUENCE</scope>
</reference>
<evidence type="ECO:0000256" key="2">
    <source>
        <dbReference type="ARBA" id="ARBA00022448"/>
    </source>
</evidence>
<comment type="similarity">
    <text evidence="7">Belongs to the mitochondrial carrier (TC 2.A.29) family.</text>
</comment>
<accession>A0A1Z5S9R3</accession>
<dbReference type="GO" id="GO:0015711">
    <property type="term" value="P:organic anion transport"/>
    <property type="evidence" value="ECO:0007669"/>
    <property type="project" value="UniProtKB-ARBA"/>
</dbReference>
<evidence type="ECO:0000256" key="7">
    <source>
        <dbReference type="RuleBase" id="RU000488"/>
    </source>
</evidence>
<keyword evidence="3 6" id="KW-0812">Transmembrane</keyword>
<dbReference type="InterPro" id="IPR018108">
    <property type="entry name" value="MCP_transmembrane"/>
</dbReference>
<dbReference type="EMBL" id="CM000760">
    <property type="protein sequence ID" value="OQU92680.1"/>
    <property type="molecule type" value="Genomic_DNA"/>
</dbReference>
<dbReference type="EMBL" id="CM000760">
    <property type="protein sequence ID" value="OQU92679.1"/>
    <property type="molecule type" value="Genomic_DNA"/>
</dbReference>
<keyword evidence="9" id="KW-1185">Reference proteome</keyword>
<keyword evidence="2 7" id="KW-0813">Transport</keyword>
<evidence type="ECO:0000256" key="3">
    <source>
        <dbReference type="ARBA" id="ARBA00022692"/>
    </source>
</evidence>
<proteinExistence type="inferred from homology"/>
<dbReference type="SUPFAM" id="SSF103506">
    <property type="entry name" value="Mitochondrial carrier"/>
    <property type="match status" value="1"/>
</dbReference>
<dbReference type="GO" id="GO:0015748">
    <property type="term" value="P:organophosphate ester transport"/>
    <property type="evidence" value="ECO:0007669"/>
    <property type="project" value="UniProtKB-ARBA"/>
</dbReference>
<dbReference type="InterPro" id="IPR002067">
    <property type="entry name" value="MCP"/>
</dbReference>
<organism evidence="8 9">
    <name type="scientific">Sorghum bicolor</name>
    <name type="common">Sorghum</name>
    <name type="synonym">Sorghum vulgare</name>
    <dbReference type="NCBI Taxonomy" id="4558"/>
    <lineage>
        <taxon>Eukaryota</taxon>
        <taxon>Viridiplantae</taxon>
        <taxon>Streptophyta</taxon>
        <taxon>Embryophyta</taxon>
        <taxon>Tracheophyta</taxon>
        <taxon>Spermatophyta</taxon>
        <taxon>Magnoliopsida</taxon>
        <taxon>Liliopsida</taxon>
        <taxon>Poales</taxon>
        <taxon>Poaceae</taxon>
        <taxon>PACMAD clade</taxon>
        <taxon>Panicoideae</taxon>
        <taxon>Andropogonodae</taxon>
        <taxon>Andropogoneae</taxon>
        <taxon>Sorghinae</taxon>
        <taxon>Sorghum</taxon>
    </lineage>
</organism>
<dbReference type="PANTHER" id="PTHR24089">
    <property type="entry name" value="SOLUTE CARRIER FAMILY 25"/>
    <property type="match status" value="1"/>
</dbReference>
<evidence type="ECO:0000256" key="6">
    <source>
        <dbReference type="PROSITE-ProRule" id="PRU00282"/>
    </source>
</evidence>
<dbReference type="GO" id="GO:0016020">
    <property type="term" value="C:membrane"/>
    <property type="evidence" value="ECO:0007669"/>
    <property type="project" value="UniProtKB-SubCell"/>
</dbReference>
<evidence type="ECO:0000313" key="9">
    <source>
        <dbReference type="Proteomes" id="UP000000768"/>
    </source>
</evidence>
<sequence>MHSDVATMRNTSIWREASRIVYEEGFRAFWKGNLVTIAHRLPYSSISFYAYERYKNLLQMLPGLEKNGGFGADVGVRLLGGGLSGITAASMTYPLDLVRTRLAAQVLKIWPMQRTWELHGHTIG</sequence>
<dbReference type="PROSITE" id="PS50920">
    <property type="entry name" value="SOLCAR"/>
    <property type="match status" value="1"/>
</dbReference>
<dbReference type="GO" id="GO:0055085">
    <property type="term" value="P:transmembrane transport"/>
    <property type="evidence" value="ECO:0007669"/>
    <property type="project" value="InterPro"/>
</dbReference>
<keyword evidence="4" id="KW-0677">Repeat</keyword>
<dbReference type="Gramene" id="OQU92679">
    <property type="protein sequence ID" value="OQU92679"/>
    <property type="gene ID" value="SORBI_3001G388250"/>
</dbReference>
<protein>
    <submittedName>
        <fullName evidence="8">Uncharacterized protein</fullName>
    </submittedName>
</protein>
<feature type="repeat" description="Solcar" evidence="6">
    <location>
        <begin position="1"/>
        <end position="57"/>
    </location>
</feature>
<evidence type="ECO:0000256" key="4">
    <source>
        <dbReference type="ARBA" id="ARBA00022737"/>
    </source>
</evidence>
<evidence type="ECO:0000256" key="5">
    <source>
        <dbReference type="ARBA" id="ARBA00023136"/>
    </source>
</evidence>
<evidence type="ECO:0000313" key="8">
    <source>
        <dbReference type="EMBL" id="OQU92680.1"/>
    </source>
</evidence>
<dbReference type="PRINTS" id="PR00926">
    <property type="entry name" value="MITOCARRIER"/>
</dbReference>
<reference evidence="9" key="3">
    <citation type="journal article" date="2018" name="Plant J.">
        <title>The Sorghum bicolor reference genome: improved assembly, gene annotations, a transcriptome atlas, and signatures of genome organization.</title>
        <authorList>
            <person name="McCormick R.F."/>
            <person name="Truong S.K."/>
            <person name="Sreedasyam A."/>
            <person name="Jenkins J."/>
            <person name="Shu S."/>
            <person name="Sims D."/>
            <person name="Kennedy M."/>
            <person name="Amirebrahimi M."/>
            <person name="Weers B.D."/>
            <person name="McKinley B."/>
            <person name="Mattison A."/>
            <person name="Morishige D.T."/>
            <person name="Grimwood J."/>
            <person name="Schmutz J."/>
            <person name="Mullet J.E."/>
        </authorList>
    </citation>
    <scope>NUCLEOTIDE SEQUENCE [LARGE SCALE GENOMIC DNA]</scope>
    <source>
        <strain evidence="9">cv. BTx623</strain>
    </source>
</reference>
<name>A0A1Z5S9R3_SORBI</name>
<dbReference type="AlphaFoldDB" id="A0A1Z5S9R3"/>